<reference evidence="3" key="2">
    <citation type="journal article" date="2015" name="Data Brief">
        <title>Shoot transcriptome of the giant reed, Arundo donax.</title>
        <authorList>
            <person name="Barrero R.A."/>
            <person name="Guerrero F.D."/>
            <person name="Moolhuijzen P."/>
            <person name="Goolsby J.A."/>
            <person name="Tidwell J."/>
            <person name="Bellgard S.E."/>
            <person name="Bellgard M.I."/>
        </authorList>
    </citation>
    <scope>NUCLEOTIDE SEQUENCE</scope>
    <source>
        <tissue evidence="3">Shoot tissue taken approximately 20 cm above the soil surface</tissue>
    </source>
</reference>
<evidence type="ECO:0000259" key="2">
    <source>
        <dbReference type="Pfam" id="PF20241"/>
    </source>
</evidence>
<feature type="compositionally biased region" description="Low complexity" evidence="1">
    <location>
        <begin position="11"/>
        <end position="22"/>
    </location>
</feature>
<evidence type="ECO:0000256" key="1">
    <source>
        <dbReference type="SAM" id="MobiDB-lite"/>
    </source>
</evidence>
<sequence>MAAEKRRSAAEEANGAGENGTSGEKGDTNGAAEERRNAAVGISGAEGEINGAAEKRRNASDEISGATEKRRYAKGQTIGFGSDPLSAAADTDGQGSNTVNLAEALRDLLQATAEEDAAGDEEASEAMGFRLTWTSLHPGAALEETTPIVPKSFTYGPVPYKAMSFDTVQVFSVSIKEIKPDELGFDWPLQVYGLVAARDNADSRRQNIIFSRDRNNCQMLTAEDSSLVLTGPSRAVVAHGHIIFEIDLKVKGSNESEDKVLSFLVMVHNANFGMTTYGKFYREIRSNKQSSTEVLFAQLEDTVEATIDVKIVEGSWSHFCPRFFAHTKSYPDVDFVLFDPCGGAMVQNDEGMIKLSRSVITVESNGELKLTAEAREHGSNTVTASDTTMFTQKRIGTTDGALNLGFCKMEVCVSWSLLAPYY</sequence>
<reference evidence="3" key="1">
    <citation type="submission" date="2014-09" db="EMBL/GenBank/DDBJ databases">
        <authorList>
            <person name="Magalhaes I.L.F."/>
            <person name="Oliveira U."/>
            <person name="Santos F.R."/>
            <person name="Vidigal T.H.D.A."/>
            <person name="Brescovit A.D."/>
            <person name="Santos A.J."/>
        </authorList>
    </citation>
    <scope>NUCLEOTIDE SEQUENCE</scope>
    <source>
        <tissue evidence="3">Shoot tissue taken approximately 20 cm above the soil surface</tissue>
    </source>
</reference>
<feature type="compositionally biased region" description="Basic and acidic residues" evidence="1">
    <location>
        <begin position="24"/>
        <end position="37"/>
    </location>
</feature>
<evidence type="ECO:0000313" key="3">
    <source>
        <dbReference type="EMBL" id="JAD77399.1"/>
    </source>
</evidence>
<dbReference type="EMBL" id="GBRH01220496">
    <property type="protein sequence ID" value="JAD77399.1"/>
    <property type="molecule type" value="Transcribed_RNA"/>
</dbReference>
<feature type="region of interest" description="Disordered" evidence="1">
    <location>
        <begin position="1"/>
        <end position="70"/>
    </location>
</feature>
<feature type="domain" description="DUF6598" evidence="2">
    <location>
        <begin position="167"/>
        <end position="413"/>
    </location>
</feature>
<proteinExistence type="predicted"/>
<protein>
    <recommendedName>
        <fullName evidence="2">DUF6598 domain-containing protein</fullName>
    </recommendedName>
</protein>
<feature type="compositionally biased region" description="Basic and acidic residues" evidence="1">
    <location>
        <begin position="1"/>
        <end position="10"/>
    </location>
</feature>
<dbReference type="PANTHER" id="PTHR33065:SF88">
    <property type="entry name" value="OS11G0104220 PROTEIN"/>
    <property type="match status" value="1"/>
</dbReference>
<dbReference type="Pfam" id="PF20241">
    <property type="entry name" value="DUF6598"/>
    <property type="match status" value="1"/>
</dbReference>
<dbReference type="PANTHER" id="PTHR33065">
    <property type="entry name" value="OS07G0486400 PROTEIN"/>
    <property type="match status" value="1"/>
</dbReference>
<accession>A0A0A9CM52</accession>
<dbReference type="InterPro" id="IPR046533">
    <property type="entry name" value="DUF6598"/>
</dbReference>
<dbReference type="AlphaFoldDB" id="A0A0A9CM52"/>
<organism evidence="3">
    <name type="scientific">Arundo donax</name>
    <name type="common">Giant reed</name>
    <name type="synonym">Donax arundinaceus</name>
    <dbReference type="NCBI Taxonomy" id="35708"/>
    <lineage>
        <taxon>Eukaryota</taxon>
        <taxon>Viridiplantae</taxon>
        <taxon>Streptophyta</taxon>
        <taxon>Embryophyta</taxon>
        <taxon>Tracheophyta</taxon>
        <taxon>Spermatophyta</taxon>
        <taxon>Magnoliopsida</taxon>
        <taxon>Liliopsida</taxon>
        <taxon>Poales</taxon>
        <taxon>Poaceae</taxon>
        <taxon>PACMAD clade</taxon>
        <taxon>Arundinoideae</taxon>
        <taxon>Arundineae</taxon>
        <taxon>Arundo</taxon>
    </lineage>
</organism>
<name>A0A0A9CM52_ARUDO</name>